<feature type="transmembrane region" description="Helical" evidence="1">
    <location>
        <begin position="50"/>
        <end position="70"/>
    </location>
</feature>
<accession>A0A2X0ZGI3</accession>
<feature type="transmembrane region" description="Helical" evidence="1">
    <location>
        <begin position="136"/>
        <end position="154"/>
    </location>
</feature>
<evidence type="ECO:0000313" key="2">
    <source>
        <dbReference type="EMBL" id="SPU00782.1"/>
    </source>
</evidence>
<name>A0A2X0ZGI3_9BACI</name>
<keyword evidence="1" id="KW-0472">Membrane</keyword>
<sequence length="164" mass="18531">MMEINIWGMIGLYGGVIGGLLGWWFGRQKARKNRGLDELYYHIWQKARSYSWYVTLGALYVFFTLLSFGIELSTAMVLGVLLLTHIASWGIIGIMMTINMSSAAPLQPSRVKVGLFVFITSIIVFTIISILTTNWLFLLFSIPPNLIALFTALIPKRKDSEVTY</sequence>
<keyword evidence="1" id="KW-0812">Transmembrane</keyword>
<gene>
    <name evidence="2" type="ORF">NCTC7582_03581</name>
</gene>
<feature type="transmembrane region" description="Helical" evidence="1">
    <location>
        <begin position="111"/>
        <end position="130"/>
    </location>
</feature>
<keyword evidence="1" id="KW-1133">Transmembrane helix</keyword>
<feature type="transmembrane region" description="Helical" evidence="1">
    <location>
        <begin position="6"/>
        <end position="26"/>
    </location>
</feature>
<feature type="transmembrane region" description="Helical" evidence="1">
    <location>
        <begin position="76"/>
        <end position="99"/>
    </location>
</feature>
<reference evidence="2 3" key="1">
    <citation type="submission" date="2018-06" db="EMBL/GenBank/DDBJ databases">
        <authorList>
            <consortium name="Pathogen Informatics"/>
            <person name="Doyle S."/>
        </authorList>
    </citation>
    <scope>NUCLEOTIDE SEQUENCE [LARGE SCALE GENOMIC DNA]</scope>
    <source>
        <strain evidence="2 3">NCTC7582</strain>
    </source>
</reference>
<proteinExistence type="predicted"/>
<protein>
    <submittedName>
        <fullName evidence="2">Uncharacterized protein</fullName>
    </submittedName>
</protein>
<dbReference type="AlphaFoldDB" id="A0A2X0ZGI3"/>
<organism evidence="2 3">
    <name type="scientific">Lysinibacillus capsici</name>
    <dbReference type="NCBI Taxonomy" id="2115968"/>
    <lineage>
        <taxon>Bacteria</taxon>
        <taxon>Bacillati</taxon>
        <taxon>Bacillota</taxon>
        <taxon>Bacilli</taxon>
        <taxon>Bacillales</taxon>
        <taxon>Bacillaceae</taxon>
        <taxon>Lysinibacillus</taxon>
    </lineage>
</organism>
<evidence type="ECO:0000256" key="1">
    <source>
        <dbReference type="SAM" id="Phobius"/>
    </source>
</evidence>
<evidence type="ECO:0000313" key="3">
    <source>
        <dbReference type="Proteomes" id="UP000251431"/>
    </source>
</evidence>
<dbReference type="EMBL" id="UAQE01000001">
    <property type="protein sequence ID" value="SPU00782.1"/>
    <property type="molecule type" value="Genomic_DNA"/>
</dbReference>
<dbReference type="Proteomes" id="UP000251431">
    <property type="component" value="Unassembled WGS sequence"/>
</dbReference>